<dbReference type="KEGG" id="haj:DU500_16250"/>
<accession>A0A345EGE6</accession>
<reference evidence="2 5" key="2">
    <citation type="submission" date="2018-07" db="EMBL/GenBank/DDBJ databases">
        <title>Genome sequences of Haloplanus sp. CBA1113.</title>
        <authorList>
            <person name="Kim Y.B."/>
            <person name="Roh S.W."/>
        </authorList>
    </citation>
    <scope>NUCLEOTIDE SEQUENCE [LARGE SCALE GENOMIC DNA]</scope>
    <source>
        <strain evidence="2 5">CBA1113</strain>
    </source>
</reference>
<accession>A0A345E6N1</accession>
<evidence type="ECO:0000313" key="5">
    <source>
        <dbReference type="Proteomes" id="UP000253273"/>
    </source>
</evidence>
<evidence type="ECO:0000313" key="4">
    <source>
        <dbReference type="Proteomes" id="UP000252985"/>
    </source>
</evidence>
<evidence type="ECO:0000313" key="2">
    <source>
        <dbReference type="EMBL" id="AXG07853.1"/>
    </source>
</evidence>
<dbReference type="EMBL" id="CP031150">
    <property type="protein sequence ID" value="AXG07853.1"/>
    <property type="molecule type" value="Genomic_DNA"/>
</dbReference>
<feature type="region of interest" description="Disordered" evidence="1">
    <location>
        <begin position="22"/>
        <end position="130"/>
    </location>
</feature>
<organism evidence="3 4">
    <name type="scientific">Haloplanus rubicundus</name>
    <dbReference type="NCBI Taxonomy" id="1547898"/>
    <lineage>
        <taxon>Archaea</taxon>
        <taxon>Methanobacteriati</taxon>
        <taxon>Methanobacteriota</taxon>
        <taxon>Stenosarchaea group</taxon>
        <taxon>Halobacteria</taxon>
        <taxon>Halobacteriales</taxon>
        <taxon>Haloferacaceae</taxon>
        <taxon>Haloplanus</taxon>
    </lineage>
</organism>
<evidence type="ECO:0000256" key="1">
    <source>
        <dbReference type="SAM" id="MobiDB-lite"/>
    </source>
</evidence>
<feature type="compositionally biased region" description="Low complexity" evidence="1">
    <location>
        <begin position="52"/>
        <end position="76"/>
    </location>
</feature>
<dbReference type="EMBL" id="CP031148">
    <property type="protein sequence ID" value="AXG11268.1"/>
    <property type="molecule type" value="Genomic_DNA"/>
</dbReference>
<dbReference type="Proteomes" id="UP000253273">
    <property type="component" value="Chromosome"/>
</dbReference>
<keyword evidence="5" id="KW-1185">Reference proteome</keyword>
<dbReference type="Proteomes" id="UP000252985">
    <property type="component" value="Chromosome"/>
</dbReference>
<feature type="compositionally biased region" description="Basic residues" evidence="1">
    <location>
        <begin position="102"/>
        <end position="130"/>
    </location>
</feature>
<sequence>MVSAGARLTSFRGHGRFVADCNRSWAGCPREPRSLAARGTSDPSLLPAASLTTRPAHPGTRPRGPRRTAGACPRPACGRRRQSGRDRWRVRTRPSRPSRGWRSGRPRASSRRGRRPRGWRGRWRRGGGCR</sequence>
<dbReference type="AlphaFoldDB" id="A0A345EGE6"/>
<dbReference type="KEGG" id="haq:DU484_16210"/>
<evidence type="ECO:0000313" key="3">
    <source>
        <dbReference type="EMBL" id="AXG11268.1"/>
    </source>
</evidence>
<proteinExistence type="predicted"/>
<reference evidence="3 4" key="1">
    <citation type="submission" date="2018-07" db="EMBL/GenBank/DDBJ databases">
        <title>Genome sequences of Haloplanus sp. CBA1112.</title>
        <authorList>
            <person name="Kim Y.B."/>
            <person name="Roh S.W."/>
        </authorList>
    </citation>
    <scope>NUCLEOTIDE SEQUENCE [LARGE SCALE GENOMIC DNA]</scope>
    <source>
        <strain evidence="3 4">CBA1112</strain>
    </source>
</reference>
<name>A0A345EGE6_9EURY</name>
<protein>
    <submittedName>
        <fullName evidence="3">Uncharacterized protein</fullName>
    </submittedName>
</protein>
<gene>
    <name evidence="3" type="ORF">DU484_16210</name>
    <name evidence="2" type="ORF">DU500_16250</name>
</gene>